<comment type="subcellular location">
    <subcellularLocation>
        <location evidence="6">Cell membrane</location>
        <topology evidence="6">Multi-pass membrane protein</topology>
    </subcellularLocation>
    <subcellularLocation>
        <location evidence="1">Membrane</location>
        <topology evidence="1">Multi-pass membrane protein</topology>
    </subcellularLocation>
</comment>
<keyword evidence="6" id="KW-1003">Cell membrane</keyword>
<evidence type="ECO:0000256" key="6">
    <source>
        <dbReference type="RuleBase" id="RU363041"/>
    </source>
</evidence>
<keyword evidence="4 6" id="KW-1133">Transmembrane helix</keyword>
<feature type="transmembrane region" description="Helical" evidence="6">
    <location>
        <begin position="12"/>
        <end position="39"/>
    </location>
</feature>
<organism evidence="7 8">
    <name type="scientific">Candidatus Caccopulliclostridium gallistercoris</name>
    <dbReference type="NCBI Taxonomy" id="2840719"/>
    <lineage>
        <taxon>Bacteria</taxon>
        <taxon>Bacillati</taxon>
        <taxon>Bacillota</taxon>
        <taxon>Clostridia</taxon>
        <taxon>Candidatus Caccopulliclostridium</taxon>
    </lineage>
</organism>
<dbReference type="PANTHER" id="PTHR43701">
    <property type="entry name" value="MEMBRANE TRANSPORTER PROTEIN MJ0441-RELATED"/>
    <property type="match status" value="1"/>
</dbReference>
<protein>
    <recommendedName>
        <fullName evidence="6">Probable membrane transporter protein</fullName>
    </recommendedName>
</protein>
<evidence type="ECO:0000313" key="7">
    <source>
        <dbReference type="EMBL" id="HIV01725.1"/>
    </source>
</evidence>
<feature type="transmembrane region" description="Helical" evidence="6">
    <location>
        <begin position="51"/>
        <end position="71"/>
    </location>
</feature>
<accession>A0A9D1NES5</accession>
<evidence type="ECO:0000313" key="8">
    <source>
        <dbReference type="Proteomes" id="UP000886861"/>
    </source>
</evidence>
<proteinExistence type="inferred from homology"/>
<gene>
    <name evidence="7" type="ORF">IAA62_04150</name>
</gene>
<evidence type="ECO:0000256" key="3">
    <source>
        <dbReference type="ARBA" id="ARBA00022692"/>
    </source>
</evidence>
<dbReference type="GO" id="GO:0005886">
    <property type="term" value="C:plasma membrane"/>
    <property type="evidence" value="ECO:0007669"/>
    <property type="project" value="UniProtKB-SubCell"/>
</dbReference>
<evidence type="ECO:0000256" key="2">
    <source>
        <dbReference type="ARBA" id="ARBA00009142"/>
    </source>
</evidence>
<evidence type="ECO:0000256" key="5">
    <source>
        <dbReference type="ARBA" id="ARBA00023136"/>
    </source>
</evidence>
<evidence type="ECO:0000256" key="1">
    <source>
        <dbReference type="ARBA" id="ARBA00004141"/>
    </source>
</evidence>
<keyword evidence="3 6" id="KW-0812">Transmembrane</keyword>
<keyword evidence="5 6" id="KW-0472">Membrane</keyword>
<feature type="transmembrane region" description="Helical" evidence="6">
    <location>
        <begin position="105"/>
        <end position="122"/>
    </location>
</feature>
<dbReference type="Proteomes" id="UP000886861">
    <property type="component" value="Unassembled WGS sequence"/>
</dbReference>
<reference evidence="7" key="2">
    <citation type="journal article" date="2021" name="PeerJ">
        <title>Extensive microbial diversity within the chicken gut microbiome revealed by metagenomics and culture.</title>
        <authorList>
            <person name="Gilroy R."/>
            <person name="Ravi A."/>
            <person name="Getino M."/>
            <person name="Pursley I."/>
            <person name="Horton D.L."/>
            <person name="Alikhan N.F."/>
            <person name="Baker D."/>
            <person name="Gharbi K."/>
            <person name="Hall N."/>
            <person name="Watson M."/>
            <person name="Adriaenssens E.M."/>
            <person name="Foster-Nyarko E."/>
            <person name="Jarju S."/>
            <person name="Secka A."/>
            <person name="Antonio M."/>
            <person name="Oren A."/>
            <person name="Chaudhuri R.R."/>
            <person name="La Ragione R."/>
            <person name="Hildebrand F."/>
            <person name="Pallen M.J."/>
        </authorList>
    </citation>
    <scope>NUCLEOTIDE SEQUENCE</scope>
    <source>
        <strain evidence="7">CHK186-9395</strain>
    </source>
</reference>
<dbReference type="InterPro" id="IPR051598">
    <property type="entry name" value="TSUP/Inactive_protease-like"/>
</dbReference>
<dbReference type="InterPro" id="IPR002781">
    <property type="entry name" value="TM_pro_TauE-like"/>
</dbReference>
<comment type="caution">
    <text evidence="7">The sequence shown here is derived from an EMBL/GenBank/DDBJ whole genome shotgun (WGS) entry which is preliminary data.</text>
</comment>
<dbReference type="EMBL" id="DVOJ01000014">
    <property type="protein sequence ID" value="HIV01725.1"/>
    <property type="molecule type" value="Genomic_DNA"/>
</dbReference>
<reference evidence="7" key="1">
    <citation type="submission" date="2020-10" db="EMBL/GenBank/DDBJ databases">
        <authorList>
            <person name="Gilroy R."/>
        </authorList>
    </citation>
    <scope>NUCLEOTIDE SEQUENCE</scope>
    <source>
        <strain evidence="7">CHK186-9395</strain>
    </source>
</reference>
<evidence type="ECO:0000256" key="4">
    <source>
        <dbReference type="ARBA" id="ARBA00022989"/>
    </source>
</evidence>
<dbReference type="PANTHER" id="PTHR43701:SF2">
    <property type="entry name" value="MEMBRANE TRANSPORTER PROTEIN YJNA-RELATED"/>
    <property type="match status" value="1"/>
</dbReference>
<name>A0A9D1NES5_9FIRM</name>
<sequence length="123" mass="13358">MERKKNVKKWLIVISAGMLIGFVNGFFGGGGGMISVPLLEKVLKIDNKKSHATAMAVIFPLSIVSAIVYGLSTRIDWINLLYVTIGVTLGGVLGALLLNKLNNKVIRIIFIIIMLSAGVRMLF</sequence>
<dbReference type="AlphaFoldDB" id="A0A9D1NES5"/>
<feature type="transmembrane region" description="Helical" evidence="6">
    <location>
        <begin position="77"/>
        <end position="98"/>
    </location>
</feature>
<comment type="similarity">
    <text evidence="2 6">Belongs to the 4-toluene sulfonate uptake permease (TSUP) (TC 2.A.102) family.</text>
</comment>
<dbReference type="Pfam" id="PF01925">
    <property type="entry name" value="TauE"/>
    <property type="match status" value="1"/>
</dbReference>